<evidence type="ECO:0000256" key="5">
    <source>
        <dbReference type="RuleBase" id="RU366062"/>
    </source>
</evidence>
<dbReference type="GO" id="GO:0016627">
    <property type="term" value="F:oxidoreductase activity, acting on the CH-CH group of donors"/>
    <property type="evidence" value="ECO:0007669"/>
    <property type="project" value="UniProtKB-ARBA"/>
</dbReference>
<feature type="signal peptide" evidence="5">
    <location>
        <begin position="1"/>
        <end position="19"/>
    </location>
</feature>
<evidence type="ECO:0000259" key="6">
    <source>
        <dbReference type="Pfam" id="PF00890"/>
    </source>
</evidence>
<evidence type="ECO:0000256" key="2">
    <source>
        <dbReference type="ARBA" id="ARBA00022630"/>
    </source>
</evidence>
<organism evidence="7">
    <name type="scientific">Dickeya oryzae</name>
    <dbReference type="NCBI Taxonomy" id="1240404"/>
    <lineage>
        <taxon>Bacteria</taxon>
        <taxon>Pseudomonadati</taxon>
        <taxon>Pseudomonadota</taxon>
        <taxon>Gammaproteobacteria</taxon>
        <taxon>Enterobacterales</taxon>
        <taxon>Pectobacteriaceae</taxon>
        <taxon>Dickeya</taxon>
    </lineage>
</organism>
<feature type="domain" description="FAD-dependent oxidoreductase 2 FAD-binding" evidence="6">
    <location>
        <begin position="28"/>
        <end position="450"/>
    </location>
</feature>
<sequence length="472" mass="50122">MKKKVLLFSALALAFSSMAQSETRESTDLVIIGAGGAGMSAAIEAHNQGAKVILLEKMPFAGGNTARAEGGLNAAGTPYQKAKGIEDSPELFFKDTMKGGRNINNPDLVHIITEQAKDSIQFLKENGAELADVSRAGGASVDRIHRPMGGEPAGSFIATALIKKIKALNIDMRTRTSATEIIKNDKGAVTGIKAKGKDGNVYTIDAKKVMITSGGFGANFDMIKHYDPKLVGFKTTNAPGSLGEGVKMAESINAKLVDMEYIQIHPSTVPGKGILITEGVRGDGAILVNEQGKRFVNELLTRDVVSQSILKQPNAHAYVIFNDALVKQNKTIDTYFKQKLVLEGDSVEALATAIKMDPKQLSKTLSDYTGYAKANKDTEFGRESFKQALNTGKYYAIEVTPGIHHTMGGIAINTKAQVLDNQGKVIPNLFAAGEATGGVHGANRLGGNSLADIVTFGRIGADEAVKEIKAGQ</sequence>
<dbReference type="RefSeq" id="WP_226092893.1">
    <property type="nucleotide sequence ID" value="NZ_CP162670.1"/>
</dbReference>
<reference evidence="7" key="1">
    <citation type="submission" date="2024-07" db="EMBL/GenBank/DDBJ databases">
        <authorList>
            <person name="Pedron J."/>
        </authorList>
    </citation>
    <scope>NUCLEOTIDE SEQUENCE</scope>
    <source>
        <strain evidence="7">A003-S1-M15</strain>
    </source>
</reference>
<dbReference type="NCBIfam" id="TIGR01813">
    <property type="entry name" value="flavo_cyto_c"/>
    <property type="match status" value="1"/>
</dbReference>
<dbReference type="SUPFAM" id="SSF56425">
    <property type="entry name" value="Succinate dehydrogenase/fumarate reductase flavoprotein, catalytic domain"/>
    <property type="match status" value="1"/>
</dbReference>
<dbReference type="PANTHER" id="PTHR43400">
    <property type="entry name" value="FUMARATE REDUCTASE"/>
    <property type="match status" value="1"/>
</dbReference>
<keyword evidence="2 5" id="KW-0285">Flavoprotein</keyword>
<dbReference type="EMBL" id="CP162670">
    <property type="protein sequence ID" value="XDL26124.1"/>
    <property type="molecule type" value="Genomic_DNA"/>
</dbReference>
<dbReference type="Pfam" id="PF00890">
    <property type="entry name" value="FAD_binding_2"/>
    <property type="match status" value="1"/>
</dbReference>
<dbReference type="GeneID" id="302581610"/>
<proteinExistence type="inferred from homology"/>
<keyword evidence="3 5" id="KW-0274">FAD</keyword>
<dbReference type="InterPro" id="IPR036188">
    <property type="entry name" value="FAD/NAD-bd_sf"/>
</dbReference>
<evidence type="ECO:0000256" key="4">
    <source>
        <dbReference type="ARBA" id="ARBA00023002"/>
    </source>
</evidence>
<keyword evidence="5" id="KW-0732">Signal</keyword>
<dbReference type="InterPro" id="IPR003953">
    <property type="entry name" value="FAD-dep_OxRdtase_2_FAD-bd"/>
</dbReference>
<dbReference type="Gene3D" id="3.50.50.60">
    <property type="entry name" value="FAD/NAD(P)-binding domain"/>
    <property type="match status" value="1"/>
</dbReference>
<dbReference type="InterPro" id="IPR010960">
    <property type="entry name" value="Flavocytochrome_c"/>
</dbReference>
<gene>
    <name evidence="7" type="ORF">LF929_008015</name>
</gene>
<comment type="cofactor">
    <cofactor evidence="1">
        <name>FAD</name>
        <dbReference type="ChEBI" id="CHEBI:57692"/>
    </cofactor>
</comment>
<evidence type="ECO:0000256" key="3">
    <source>
        <dbReference type="ARBA" id="ARBA00022827"/>
    </source>
</evidence>
<dbReference type="FunFam" id="3.90.700.10:FF:000007">
    <property type="entry name" value="NADH-dependent fumarate reductase"/>
    <property type="match status" value="1"/>
</dbReference>
<dbReference type="SUPFAM" id="SSF51905">
    <property type="entry name" value="FAD/NAD(P)-binding domain"/>
    <property type="match status" value="1"/>
</dbReference>
<evidence type="ECO:0000313" key="7">
    <source>
        <dbReference type="EMBL" id="XDL26124.1"/>
    </source>
</evidence>
<dbReference type="GO" id="GO:0010181">
    <property type="term" value="F:FMN binding"/>
    <property type="evidence" value="ECO:0007669"/>
    <property type="project" value="InterPro"/>
</dbReference>
<dbReference type="AlphaFoldDB" id="A0AB39IXF4"/>
<feature type="chain" id="PRO_5044042258" evidence="5">
    <location>
        <begin position="20"/>
        <end position="472"/>
    </location>
</feature>
<dbReference type="Gene3D" id="3.90.700.10">
    <property type="entry name" value="Succinate dehydrogenase/fumarate reductase flavoprotein, catalytic domain"/>
    <property type="match status" value="1"/>
</dbReference>
<name>A0AB39IXF4_9GAMM</name>
<keyword evidence="4 5" id="KW-0560">Oxidoreductase</keyword>
<accession>A0AB39IXF4</accession>
<dbReference type="InterPro" id="IPR050315">
    <property type="entry name" value="FAD-oxidoreductase_2"/>
</dbReference>
<comment type="similarity">
    <text evidence="5">Belongs to the FAD-dependent oxidoreductase 2 family. FRD/SDH subfamily.</text>
</comment>
<evidence type="ECO:0000256" key="1">
    <source>
        <dbReference type="ARBA" id="ARBA00001974"/>
    </source>
</evidence>
<protein>
    <submittedName>
        <fullName evidence="7">Flavocytochrome c</fullName>
    </submittedName>
</protein>
<dbReference type="InterPro" id="IPR027477">
    <property type="entry name" value="Succ_DH/fumarate_Rdtase_cat_sf"/>
</dbReference>
<dbReference type="PANTHER" id="PTHR43400:SF7">
    <property type="entry name" value="FAD-DEPENDENT OXIDOREDUCTASE 2 FAD BINDING DOMAIN-CONTAINING PROTEIN"/>
    <property type="match status" value="1"/>
</dbReference>